<evidence type="ECO:0000256" key="4">
    <source>
        <dbReference type="ARBA" id="ARBA00022544"/>
    </source>
</evidence>
<reference evidence="9 10" key="1">
    <citation type="submission" date="2019-06" db="EMBL/GenBank/DDBJ databases">
        <title>Whole genome shotgun sequence of Brevibacillus parabrevis NBRC 12334.</title>
        <authorList>
            <person name="Hosoyama A."/>
            <person name="Uohara A."/>
            <person name="Ohji S."/>
            <person name="Ichikawa N."/>
        </authorList>
    </citation>
    <scope>NUCLEOTIDE SEQUENCE [LARGE SCALE GENOMIC DNA]</scope>
    <source>
        <strain evidence="9 10">NBRC 12334</strain>
    </source>
</reference>
<feature type="transmembrane region" description="Helical" evidence="8">
    <location>
        <begin position="145"/>
        <end position="167"/>
    </location>
</feature>
<dbReference type="Gene3D" id="1.20.1740.10">
    <property type="entry name" value="Amino acid/polyamine transporter I"/>
    <property type="match status" value="1"/>
</dbReference>
<evidence type="ECO:0000256" key="3">
    <source>
        <dbReference type="ARBA" id="ARBA00022448"/>
    </source>
</evidence>
<comment type="caution">
    <text evidence="9">The sequence shown here is derived from an EMBL/GenBank/DDBJ whole genome shotgun (WGS) entry which is preliminary data.</text>
</comment>
<sequence>MLSTVKISNRQMTIITCLFSIGTTILVAPSTLAANAQQDAWICALLGNAVGLGLAWLYISVGLFYPKNNLLEINERILGKWLGWLASCFFLFTMLLSSAQVLFYIGNFLKTNMFPETPIIALHILFLLVVMLAAHLGLETFARSIELFVPLLLLLFFSLIFFLFPSMEIENIQPILEADGKSLVKGTLTFASMTYLTLPTLLVFFPVCLTDPRSARKYFIAGGLIAGLKLSMVILVSILVLGPDGSILYAYPSYTLAQRISIGNFLQRVEAIVAILWFFTIFVKLSMYFYAGLISMTHVFRLRTYKPLIIPTAFVVAVFSLIVYPNTAYMAKWDVDAWFPYSLIFGLFYPLLLLVVGLIRAKTKPGRDPS</sequence>
<feature type="transmembrane region" description="Helical" evidence="8">
    <location>
        <begin position="40"/>
        <end position="61"/>
    </location>
</feature>
<feature type="transmembrane region" description="Helical" evidence="8">
    <location>
        <begin position="81"/>
        <end position="105"/>
    </location>
</feature>
<dbReference type="NCBIfam" id="TIGR00912">
    <property type="entry name" value="2A0309"/>
    <property type="match status" value="1"/>
</dbReference>
<protein>
    <submittedName>
        <fullName evidence="9">Germination protein</fullName>
    </submittedName>
</protein>
<dbReference type="AlphaFoldDB" id="A0A4Y3PHF3"/>
<feature type="transmembrane region" description="Helical" evidence="8">
    <location>
        <begin position="308"/>
        <end position="326"/>
    </location>
</feature>
<keyword evidence="10" id="KW-1185">Reference proteome</keyword>
<feature type="transmembrane region" description="Helical" evidence="8">
    <location>
        <begin position="117"/>
        <end position="138"/>
    </location>
</feature>
<evidence type="ECO:0000313" key="9">
    <source>
        <dbReference type="EMBL" id="GEB30629.1"/>
    </source>
</evidence>
<dbReference type="Pfam" id="PF03845">
    <property type="entry name" value="Spore_permease"/>
    <property type="match status" value="1"/>
</dbReference>
<feature type="transmembrane region" description="Helical" evidence="8">
    <location>
        <begin position="187"/>
        <end position="209"/>
    </location>
</feature>
<feature type="transmembrane region" description="Helical" evidence="8">
    <location>
        <begin position="338"/>
        <end position="359"/>
    </location>
</feature>
<dbReference type="GO" id="GO:0016020">
    <property type="term" value="C:membrane"/>
    <property type="evidence" value="ECO:0007669"/>
    <property type="project" value="UniProtKB-SubCell"/>
</dbReference>
<dbReference type="RefSeq" id="WP_122962909.1">
    <property type="nucleotide sequence ID" value="NZ_BJMH01000001.1"/>
</dbReference>
<dbReference type="PANTHER" id="PTHR34975:SF2">
    <property type="entry name" value="SPORE GERMINATION PROTEIN A2"/>
    <property type="match status" value="1"/>
</dbReference>
<evidence type="ECO:0000256" key="8">
    <source>
        <dbReference type="SAM" id="Phobius"/>
    </source>
</evidence>
<evidence type="ECO:0000256" key="2">
    <source>
        <dbReference type="ARBA" id="ARBA00007998"/>
    </source>
</evidence>
<gene>
    <name evidence="9" type="ORF">BPA01_02090</name>
</gene>
<evidence type="ECO:0000256" key="1">
    <source>
        <dbReference type="ARBA" id="ARBA00004141"/>
    </source>
</evidence>
<feature type="transmembrane region" description="Helical" evidence="8">
    <location>
        <begin position="271"/>
        <end position="296"/>
    </location>
</feature>
<feature type="transmembrane region" description="Helical" evidence="8">
    <location>
        <begin position="12"/>
        <end position="34"/>
    </location>
</feature>
<evidence type="ECO:0000256" key="7">
    <source>
        <dbReference type="ARBA" id="ARBA00023136"/>
    </source>
</evidence>
<keyword evidence="6 8" id="KW-1133">Transmembrane helix</keyword>
<name>A0A4Y3PHF3_BREPA</name>
<keyword evidence="3" id="KW-0813">Transport</keyword>
<dbReference type="InterPro" id="IPR004761">
    <property type="entry name" value="Spore_GerAB"/>
</dbReference>
<keyword evidence="5 8" id="KW-0812">Transmembrane</keyword>
<dbReference type="Proteomes" id="UP000316882">
    <property type="component" value="Unassembled WGS sequence"/>
</dbReference>
<evidence type="ECO:0000313" key="10">
    <source>
        <dbReference type="Proteomes" id="UP000316882"/>
    </source>
</evidence>
<dbReference type="PANTHER" id="PTHR34975">
    <property type="entry name" value="SPORE GERMINATION PROTEIN A2"/>
    <property type="match status" value="1"/>
</dbReference>
<organism evidence="9 10">
    <name type="scientific">Brevibacillus parabrevis</name>
    <dbReference type="NCBI Taxonomy" id="54914"/>
    <lineage>
        <taxon>Bacteria</taxon>
        <taxon>Bacillati</taxon>
        <taxon>Bacillota</taxon>
        <taxon>Bacilli</taxon>
        <taxon>Bacillales</taxon>
        <taxon>Paenibacillaceae</taxon>
        <taxon>Brevibacillus</taxon>
    </lineage>
</organism>
<dbReference type="EMBL" id="BJMH01000001">
    <property type="protein sequence ID" value="GEB30629.1"/>
    <property type="molecule type" value="Genomic_DNA"/>
</dbReference>
<accession>A0A4Y3PHF3</accession>
<evidence type="ECO:0000256" key="5">
    <source>
        <dbReference type="ARBA" id="ARBA00022692"/>
    </source>
</evidence>
<evidence type="ECO:0000256" key="6">
    <source>
        <dbReference type="ARBA" id="ARBA00022989"/>
    </source>
</evidence>
<proteinExistence type="inferred from homology"/>
<keyword evidence="4" id="KW-0309">Germination</keyword>
<dbReference type="GO" id="GO:0009847">
    <property type="term" value="P:spore germination"/>
    <property type="evidence" value="ECO:0007669"/>
    <property type="project" value="InterPro"/>
</dbReference>
<comment type="subcellular location">
    <subcellularLocation>
        <location evidence="1">Membrane</location>
        <topology evidence="1">Multi-pass membrane protein</topology>
    </subcellularLocation>
</comment>
<comment type="similarity">
    <text evidence="2">Belongs to the amino acid-polyamine-organocation (APC) superfamily. Spore germination protein (SGP) (TC 2.A.3.9) family.</text>
</comment>
<dbReference type="STRING" id="54914.AV540_16160"/>
<keyword evidence="7 8" id="KW-0472">Membrane</keyword>